<feature type="compositionally biased region" description="Polar residues" evidence="1">
    <location>
        <begin position="243"/>
        <end position="254"/>
    </location>
</feature>
<feature type="compositionally biased region" description="Acidic residues" evidence="1">
    <location>
        <begin position="225"/>
        <end position="234"/>
    </location>
</feature>
<keyword evidence="3" id="KW-1185">Reference proteome</keyword>
<dbReference type="AlphaFoldDB" id="A0AAV4XLY1"/>
<feature type="region of interest" description="Disordered" evidence="1">
    <location>
        <begin position="167"/>
        <end position="299"/>
    </location>
</feature>
<accession>A0AAV4XLY1</accession>
<proteinExistence type="predicted"/>
<sequence length="299" mass="33781">MGEGAPAKTAAVPVKSPKPEARIYEAPQKMINPLLSRELGMQGRDPGYEAPYKPFNSEYPASFGNDNFNINPHSAEQPYAEGPESGERGYEPEPFEKPQQPYEDHEGDAGDDDSSPPKGKVIGYADHYGNHEPLELDEEFFQKYGISNKAKIIVASHVNPNLFVADGTQVAEGGSSSDEEEEPFDQREQFEERSQEPKKNQLVDSDPKFLRNLDKPTKPKRPEIGEFEEYDPSMDELIFRSSVGDQKNSSNQRIQGDGTKTRKWRQQDHLHPTFSIREQGGIFAKRKTGRDWKPKGQRK</sequence>
<dbReference type="EMBL" id="BPLR01017847">
    <property type="protein sequence ID" value="GIY94950.1"/>
    <property type="molecule type" value="Genomic_DNA"/>
</dbReference>
<dbReference type="Proteomes" id="UP001054945">
    <property type="component" value="Unassembled WGS sequence"/>
</dbReference>
<reference evidence="2 3" key="1">
    <citation type="submission" date="2021-06" db="EMBL/GenBank/DDBJ databases">
        <title>Caerostris extrusa draft genome.</title>
        <authorList>
            <person name="Kono N."/>
            <person name="Arakawa K."/>
        </authorList>
    </citation>
    <scope>NUCLEOTIDE SEQUENCE [LARGE SCALE GENOMIC DNA]</scope>
</reference>
<organism evidence="2 3">
    <name type="scientific">Caerostris extrusa</name>
    <name type="common">Bark spider</name>
    <name type="synonym">Caerostris bankana</name>
    <dbReference type="NCBI Taxonomy" id="172846"/>
    <lineage>
        <taxon>Eukaryota</taxon>
        <taxon>Metazoa</taxon>
        <taxon>Ecdysozoa</taxon>
        <taxon>Arthropoda</taxon>
        <taxon>Chelicerata</taxon>
        <taxon>Arachnida</taxon>
        <taxon>Araneae</taxon>
        <taxon>Araneomorphae</taxon>
        <taxon>Entelegynae</taxon>
        <taxon>Araneoidea</taxon>
        <taxon>Araneidae</taxon>
        <taxon>Caerostris</taxon>
    </lineage>
</organism>
<evidence type="ECO:0000313" key="2">
    <source>
        <dbReference type="EMBL" id="GIY94950.1"/>
    </source>
</evidence>
<feature type="compositionally biased region" description="Basic and acidic residues" evidence="1">
    <location>
        <begin position="289"/>
        <end position="299"/>
    </location>
</feature>
<protein>
    <submittedName>
        <fullName evidence="2">Uncharacterized protein</fullName>
    </submittedName>
</protein>
<evidence type="ECO:0000313" key="3">
    <source>
        <dbReference type="Proteomes" id="UP001054945"/>
    </source>
</evidence>
<gene>
    <name evidence="2" type="primary">AVEN_69869_1</name>
    <name evidence="2" type="ORF">CEXT_204261</name>
</gene>
<comment type="caution">
    <text evidence="2">The sequence shown here is derived from an EMBL/GenBank/DDBJ whole genome shotgun (WGS) entry which is preliminary data.</text>
</comment>
<feature type="region of interest" description="Disordered" evidence="1">
    <location>
        <begin position="1"/>
        <end position="126"/>
    </location>
</feature>
<feature type="compositionally biased region" description="Basic and acidic residues" evidence="1">
    <location>
        <begin position="85"/>
        <end position="108"/>
    </location>
</feature>
<feature type="compositionally biased region" description="Basic and acidic residues" evidence="1">
    <location>
        <begin position="184"/>
        <end position="224"/>
    </location>
</feature>
<evidence type="ECO:0000256" key="1">
    <source>
        <dbReference type="SAM" id="MobiDB-lite"/>
    </source>
</evidence>
<feature type="compositionally biased region" description="Polar residues" evidence="1">
    <location>
        <begin position="64"/>
        <end position="74"/>
    </location>
</feature>
<name>A0AAV4XLY1_CAEEX</name>